<dbReference type="RefSeq" id="WP_207090014.1">
    <property type="nucleotide sequence ID" value="NZ_JAFLQW010000563.1"/>
</dbReference>
<dbReference type="EMBL" id="JAFLQW010000563">
    <property type="protein sequence ID" value="MBO0351579.1"/>
    <property type="molecule type" value="Genomic_DNA"/>
</dbReference>
<dbReference type="InterPro" id="IPR009057">
    <property type="entry name" value="Homeodomain-like_sf"/>
</dbReference>
<evidence type="ECO:0000313" key="1">
    <source>
        <dbReference type="EMBL" id="MBO0351579.1"/>
    </source>
</evidence>
<name>A0ABS3FX67_9CYAN</name>
<dbReference type="Proteomes" id="UP000664844">
    <property type="component" value="Unassembled WGS sequence"/>
</dbReference>
<proteinExistence type="predicted"/>
<keyword evidence="2" id="KW-1185">Reference proteome</keyword>
<sequence>MPTPKAEACTTSTRQRQILEKIAGRVTNTHQLVTRAQLVLYASSSMNNTDISKQLNINRATVRKWRTRWIEATEELNLAFDKGVSEKKLKQLIIEVLSDQPRPGTPAKFSVEQIVQIVAVACEQPSQSERPVNQWTPTELAQEAVKRGIVEEISPRSVGRFLKRSVFTTSPESLRVKCPPP</sequence>
<dbReference type="Pfam" id="PF13565">
    <property type="entry name" value="HTH_32"/>
    <property type="match status" value="1"/>
</dbReference>
<gene>
    <name evidence="1" type="ORF">J0895_21335</name>
</gene>
<protein>
    <submittedName>
        <fullName evidence="1">Helix-turn-helix domain-containing protein</fullName>
    </submittedName>
</protein>
<evidence type="ECO:0000313" key="2">
    <source>
        <dbReference type="Proteomes" id="UP000664844"/>
    </source>
</evidence>
<accession>A0ABS3FX67</accession>
<reference evidence="1 2" key="1">
    <citation type="submission" date="2021-03" db="EMBL/GenBank/DDBJ databases">
        <title>Metabolic Capacity of the Antarctic Cyanobacterium Phormidium pseudopriestleyi that Sustains Oxygenic Photosynthesis in the Presence of Hydrogen Sulfide.</title>
        <authorList>
            <person name="Lumian J.E."/>
            <person name="Jungblut A.D."/>
            <person name="Dillon M.L."/>
            <person name="Hawes I."/>
            <person name="Doran P.T."/>
            <person name="Mackey T.J."/>
            <person name="Dick G.J."/>
            <person name="Grettenberger C.L."/>
            <person name="Sumner D.Y."/>
        </authorList>
    </citation>
    <scope>NUCLEOTIDE SEQUENCE [LARGE SCALE GENOMIC DNA]</scope>
    <source>
        <strain evidence="1 2">FRX01</strain>
    </source>
</reference>
<comment type="caution">
    <text evidence="1">The sequence shown here is derived from an EMBL/GenBank/DDBJ whole genome shotgun (WGS) entry which is preliminary data.</text>
</comment>
<organism evidence="1 2">
    <name type="scientific">Phormidium pseudopriestleyi FRX01</name>
    <dbReference type="NCBI Taxonomy" id="1759528"/>
    <lineage>
        <taxon>Bacteria</taxon>
        <taxon>Bacillati</taxon>
        <taxon>Cyanobacteriota</taxon>
        <taxon>Cyanophyceae</taxon>
        <taxon>Oscillatoriophycideae</taxon>
        <taxon>Oscillatoriales</taxon>
        <taxon>Oscillatoriaceae</taxon>
        <taxon>Phormidium</taxon>
    </lineage>
</organism>
<dbReference type="SUPFAM" id="SSF46689">
    <property type="entry name" value="Homeodomain-like"/>
    <property type="match status" value="1"/>
</dbReference>